<feature type="transmembrane region" description="Helical" evidence="7">
    <location>
        <begin position="673"/>
        <end position="702"/>
    </location>
</feature>
<feature type="transmembrane region" description="Helical" evidence="7">
    <location>
        <begin position="16"/>
        <end position="38"/>
    </location>
</feature>
<keyword evidence="11" id="KW-1185">Reference proteome</keyword>
<keyword evidence="3 7" id="KW-0812">Transmembrane</keyword>
<dbReference type="InterPro" id="IPR050250">
    <property type="entry name" value="Macrolide_Exporter_MacB"/>
</dbReference>
<feature type="domain" description="MacB-like periplasmic core" evidence="9">
    <location>
        <begin position="527"/>
        <end position="622"/>
    </location>
</feature>
<comment type="caution">
    <text evidence="10">The sequence shown here is derived from an EMBL/GenBank/DDBJ whole genome shotgun (WGS) entry which is preliminary data.</text>
</comment>
<organism evidence="10 11">
    <name type="scientific">Ferrimonas aestuarii</name>
    <dbReference type="NCBI Taxonomy" id="2569539"/>
    <lineage>
        <taxon>Bacteria</taxon>
        <taxon>Pseudomonadati</taxon>
        <taxon>Pseudomonadota</taxon>
        <taxon>Gammaproteobacteria</taxon>
        <taxon>Alteromonadales</taxon>
        <taxon>Ferrimonadaceae</taxon>
        <taxon>Ferrimonas</taxon>
    </lineage>
</organism>
<evidence type="ECO:0000313" key="10">
    <source>
        <dbReference type="EMBL" id="TKB55337.1"/>
    </source>
</evidence>
<feature type="transmembrane region" description="Helical" evidence="7">
    <location>
        <begin position="373"/>
        <end position="391"/>
    </location>
</feature>
<dbReference type="InterPro" id="IPR003838">
    <property type="entry name" value="ABC3_permease_C"/>
</dbReference>
<dbReference type="PANTHER" id="PTHR30572:SF4">
    <property type="entry name" value="ABC TRANSPORTER PERMEASE YTRF"/>
    <property type="match status" value="1"/>
</dbReference>
<dbReference type="OrthoDB" id="9770036at2"/>
<dbReference type="GO" id="GO:0005886">
    <property type="term" value="C:plasma membrane"/>
    <property type="evidence" value="ECO:0007669"/>
    <property type="project" value="UniProtKB-SubCell"/>
</dbReference>
<protein>
    <submittedName>
        <fullName evidence="10">FtsX-like permease family protein</fullName>
    </submittedName>
</protein>
<comment type="subcellular location">
    <subcellularLocation>
        <location evidence="1">Cell membrane</location>
        <topology evidence="1">Multi-pass membrane protein</topology>
    </subcellularLocation>
</comment>
<keyword evidence="5 7" id="KW-0472">Membrane</keyword>
<dbReference type="PANTHER" id="PTHR30572">
    <property type="entry name" value="MEMBRANE COMPONENT OF TRANSPORTER-RELATED"/>
    <property type="match status" value="1"/>
</dbReference>
<dbReference type="Proteomes" id="UP000305675">
    <property type="component" value="Unassembled WGS sequence"/>
</dbReference>
<keyword evidence="4 7" id="KW-1133">Transmembrane helix</keyword>
<evidence type="ECO:0000256" key="5">
    <source>
        <dbReference type="ARBA" id="ARBA00023136"/>
    </source>
</evidence>
<feature type="transmembrane region" description="Helical" evidence="7">
    <location>
        <begin position="276"/>
        <end position="296"/>
    </location>
</feature>
<dbReference type="EMBL" id="SWCJ01000005">
    <property type="protein sequence ID" value="TKB55337.1"/>
    <property type="molecule type" value="Genomic_DNA"/>
</dbReference>
<feature type="domain" description="MacB-like periplasmic core" evidence="9">
    <location>
        <begin position="20"/>
        <end position="203"/>
    </location>
</feature>
<dbReference type="InterPro" id="IPR025857">
    <property type="entry name" value="MacB_PCD"/>
</dbReference>
<dbReference type="Pfam" id="PF02687">
    <property type="entry name" value="FtsX"/>
    <property type="match status" value="1"/>
</dbReference>
<sequence length="801" mass="88874">MMIRQLKATFDRARHYYLTVILTLTLTLSMVISVFSLVDLVFFTPLPYDKAEELHLVEGKVVLPSGLFDGNNPQFIEYLEKNLPEDHQLAAYHRWSEYKLSERPAKPTVEVRLATHNLFSLLGVKPILGRTFDETEATGNAQPSLLLGYRAWQQWFEGNPQIIGQKVQLNQRRFTVVGILPDDLTLPGTHNINDALWLPMDMDESLKIKGSQSYMGDYKTLLRAPVSHDLATLDERLHKLQNEAGELYTPEVMKQFEIKAIRTPMKDSISAGSETLVLLLFSGVMALMLIALINLSGMQMARAIARVKTVAVSFAFGATNAQIMKEALRHHLVVVGSSVLMGLILALVGFQFIELLAAGAIARLDTLSISFNTLMFCVGLTLIIALLFAWIEMRAVNETQLITSLQASGKGVGKQMSAGVSHLLIGVQTALSFLILLATCHVVFFTLAEANRSPGIETDNRWSVTVKYRALESKEERIASHRSVLNELASLTGVTKVTHASEPQPPEELNLDRVLNEQGDYIMQARRLHVGQGYFDAWGMPVEGQNFSAGDGELSDYPVIVSANLAKRIAGSESEMLGQKISSNGKRFYQVVGVVPEIQVPGESSLEQSVIYTPRGFKGWAKQTYLLQTDERFASSDLMLTLVEMLGRVHPELEVTHADSITNMFDRYRARHIAAAGVSSLLAVISVLMVVAGVSGIVGYLLRSRRYNLGVKLAMGAKVQRLFKESFSELLLPVLFSLWVAFSFSFMMIGYGRTLPTLDVSVDWGLLVAVIVGFILLVTVVAYFPIRQVLYDDPIKALRNE</sequence>
<evidence type="ECO:0000313" key="11">
    <source>
        <dbReference type="Proteomes" id="UP000305675"/>
    </source>
</evidence>
<evidence type="ECO:0000256" key="7">
    <source>
        <dbReference type="SAM" id="Phobius"/>
    </source>
</evidence>
<keyword evidence="2" id="KW-1003">Cell membrane</keyword>
<evidence type="ECO:0000256" key="1">
    <source>
        <dbReference type="ARBA" id="ARBA00004651"/>
    </source>
</evidence>
<feature type="transmembrane region" description="Helical" evidence="7">
    <location>
        <begin position="764"/>
        <end position="786"/>
    </location>
</feature>
<accession>A0A4U1BN42</accession>
<comment type="similarity">
    <text evidence="6">Belongs to the ABC-4 integral membrane protein family.</text>
</comment>
<feature type="transmembrane region" description="Helical" evidence="7">
    <location>
        <begin position="423"/>
        <end position="448"/>
    </location>
</feature>
<dbReference type="AlphaFoldDB" id="A0A4U1BN42"/>
<feature type="transmembrane region" description="Helical" evidence="7">
    <location>
        <begin position="332"/>
        <end position="353"/>
    </location>
</feature>
<dbReference type="RefSeq" id="WP_136863094.1">
    <property type="nucleotide sequence ID" value="NZ_SWCJ01000005.1"/>
</dbReference>
<reference evidence="10 11" key="1">
    <citation type="submission" date="2019-04" db="EMBL/GenBank/DDBJ databases">
        <authorList>
            <person name="Hwang J.C."/>
        </authorList>
    </citation>
    <scope>NUCLEOTIDE SEQUENCE [LARGE SCALE GENOMIC DNA]</scope>
    <source>
        <strain evidence="10 11">IMCC35002</strain>
    </source>
</reference>
<feature type="transmembrane region" description="Helical" evidence="7">
    <location>
        <begin position="730"/>
        <end position="752"/>
    </location>
</feature>
<evidence type="ECO:0000256" key="4">
    <source>
        <dbReference type="ARBA" id="ARBA00022989"/>
    </source>
</evidence>
<proteinExistence type="inferred from homology"/>
<dbReference type="Pfam" id="PF12704">
    <property type="entry name" value="MacB_PCD"/>
    <property type="match status" value="2"/>
</dbReference>
<name>A0A4U1BN42_9GAMM</name>
<feature type="domain" description="ABC3 transporter permease C-terminal" evidence="8">
    <location>
        <begin position="681"/>
        <end position="791"/>
    </location>
</feature>
<evidence type="ECO:0000259" key="8">
    <source>
        <dbReference type="Pfam" id="PF02687"/>
    </source>
</evidence>
<evidence type="ECO:0000256" key="6">
    <source>
        <dbReference type="ARBA" id="ARBA00038076"/>
    </source>
</evidence>
<dbReference type="GO" id="GO:0022857">
    <property type="term" value="F:transmembrane transporter activity"/>
    <property type="evidence" value="ECO:0007669"/>
    <property type="project" value="TreeGrafter"/>
</dbReference>
<evidence type="ECO:0000256" key="3">
    <source>
        <dbReference type="ARBA" id="ARBA00022692"/>
    </source>
</evidence>
<evidence type="ECO:0000259" key="9">
    <source>
        <dbReference type="Pfam" id="PF12704"/>
    </source>
</evidence>
<evidence type="ECO:0000256" key="2">
    <source>
        <dbReference type="ARBA" id="ARBA00022475"/>
    </source>
</evidence>
<gene>
    <name evidence="10" type="ORF">FCL42_09065</name>
</gene>